<reference evidence="3" key="1">
    <citation type="submission" date="2013-11" db="EMBL/GenBank/DDBJ databases">
        <authorList>
            <person name="Aslett M."/>
        </authorList>
    </citation>
    <scope>NUCLEOTIDE SEQUENCE [LARGE SCALE GENOMIC DNA]</scope>
    <source>
        <strain evidence="3">Edinburgh</strain>
    </source>
</reference>
<keyword evidence="3" id="KW-1185">Reference proteome</keyword>
<dbReference type="Gene3D" id="2.40.50.550">
    <property type="match status" value="1"/>
</dbReference>
<evidence type="ECO:0000313" key="3">
    <source>
        <dbReference type="Proteomes" id="UP000046395"/>
    </source>
</evidence>
<dbReference type="STRING" id="70415.A0A5S6QLU5"/>
<dbReference type="Pfam" id="PF16669">
    <property type="entry name" value="TTC5_OB"/>
    <property type="match status" value="1"/>
</dbReference>
<organism evidence="3 4">
    <name type="scientific">Trichuris muris</name>
    <name type="common">Mouse whipworm</name>
    <dbReference type="NCBI Taxonomy" id="70415"/>
    <lineage>
        <taxon>Eukaryota</taxon>
        <taxon>Metazoa</taxon>
        <taxon>Ecdysozoa</taxon>
        <taxon>Nematoda</taxon>
        <taxon>Enoplea</taxon>
        <taxon>Dorylaimia</taxon>
        <taxon>Trichinellida</taxon>
        <taxon>Trichuridae</taxon>
        <taxon>Trichuris</taxon>
    </lineage>
</organism>
<dbReference type="PROSITE" id="PS50005">
    <property type="entry name" value="TPR"/>
    <property type="match status" value="1"/>
</dbReference>
<dbReference type="InterPro" id="IPR038645">
    <property type="entry name" value="TTC5_OB_sf"/>
</dbReference>
<reference evidence="4" key="3">
    <citation type="submission" date="2019-12" db="UniProtKB">
        <authorList>
            <consortium name="WormBaseParasite"/>
        </authorList>
    </citation>
    <scope>IDENTIFICATION</scope>
</reference>
<dbReference type="InterPro" id="IPR032076">
    <property type="entry name" value="TTC5_OB"/>
</dbReference>
<dbReference type="SMART" id="SM00028">
    <property type="entry name" value="TPR"/>
    <property type="match status" value="2"/>
</dbReference>
<accession>A0A5S6QLU5</accession>
<dbReference type="SUPFAM" id="SSF48452">
    <property type="entry name" value="TPR-like"/>
    <property type="match status" value="1"/>
</dbReference>
<dbReference type="Proteomes" id="UP000046395">
    <property type="component" value="Unassembled WGS sequence"/>
</dbReference>
<dbReference type="WBParaSite" id="TMUE_2000008173.2">
    <property type="protein sequence ID" value="TMUE_2000008173.2"/>
    <property type="gene ID" value="WBGene00289038"/>
</dbReference>
<feature type="repeat" description="TPR" evidence="1">
    <location>
        <begin position="207"/>
        <end position="240"/>
    </location>
</feature>
<dbReference type="AlphaFoldDB" id="A0A5S6QLU5"/>
<proteinExistence type="predicted"/>
<evidence type="ECO:0000256" key="1">
    <source>
        <dbReference type="PROSITE-ProRule" id="PRU00339"/>
    </source>
</evidence>
<name>A0A5S6QLU5_TRIMR</name>
<dbReference type="Gene3D" id="1.25.40.10">
    <property type="entry name" value="Tetratricopeptide repeat domain"/>
    <property type="match status" value="1"/>
</dbReference>
<sequence>MDEAICDFKQFCHRYFLTNPAASPEDFLAASTGRINVLLEELEKNKEGLDRPDYCLQRGKLLNMLPDYTAECEACLDAAVKGLPVPWEALYELGNCVFKKGDLWMAKSCFETSLHHKQTKQALRDLAIILRDRRVALRSGPQSIKDSLALTREAYCLDPEDGISQHLLGNALIIEFFNSSQSDGGLIEEAIQFYAKATKTEEAKYDSDLYHNQGSALRYAENYEGAYRSLQYALLLNPHSVAIRSDLKTLCTFLHNCQTAVARKGCVRRKKLSHLAATVIQRGALGIYGPDNLRKSSNKPYLKHIPLRKVKTGRNAGIIVCGTVVAVIHNEKIIPYAFCIMDSVNDECLVVTVYNFTQNFGVMIEQSVAIIEPFVYNIRFDIDGEPLSFRTIRLSSPCGLLINGKRCNSSTDVKLNIAQSEISSSI</sequence>
<dbReference type="InterPro" id="IPR019734">
    <property type="entry name" value="TPR_rpt"/>
</dbReference>
<evidence type="ECO:0000259" key="2">
    <source>
        <dbReference type="Pfam" id="PF16669"/>
    </source>
</evidence>
<evidence type="ECO:0000313" key="5">
    <source>
        <dbReference type="WBParaSite" id="TMUE_2000008173.2"/>
    </source>
</evidence>
<dbReference type="WBParaSite" id="TMUE_2000008173.1">
    <property type="protein sequence ID" value="TMUE_2000008173.1"/>
    <property type="gene ID" value="WBGene00289038"/>
</dbReference>
<feature type="domain" description="Tetratricopeptide repeat protein 5 OB fold" evidence="2">
    <location>
        <begin position="302"/>
        <end position="411"/>
    </location>
</feature>
<dbReference type="InterPro" id="IPR011990">
    <property type="entry name" value="TPR-like_helical_dom_sf"/>
</dbReference>
<protein>
    <submittedName>
        <fullName evidence="4 5">TPR_REGION domain-containing protein</fullName>
    </submittedName>
</protein>
<evidence type="ECO:0000313" key="4">
    <source>
        <dbReference type="WBParaSite" id="TMUE_2000008173.1"/>
    </source>
</evidence>
<reference evidence="3" key="2">
    <citation type="submission" date="2014-03" db="EMBL/GenBank/DDBJ databases">
        <title>The whipworm genome and dual-species transcriptomics of an intimate host-pathogen interaction.</title>
        <authorList>
            <person name="Foth B.J."/>
            <person name="Tsai I.J."/>
            <person name="Reid A.J."/>
            <person name="Bancroft A.J."/>
            <person name="Nichol S."/>
            <person name="Tracey A."/>
            <person name="Holroyd N."/>
            <person name="Cotton J.A."/>
            <person name="Stanley E.J."/>
            <person name="Zarowiecki M."/>
            <person name="Liu J.Z."/>
            <person name="Huckvale T."/>
            <person name="Cooper P.J."/>
            <person name="Grencis R.K."/>
            <person name="Berriman M."/>
        </authorList>
    </citation>
    <scope>NUCLEOTIDE SEQUENCE [LARGE SCALE GENOMIC DNA]</scope>
    <source>
        <strain evidence="3">Edinburgh</strain>
    </source>
</reference>
<keyword evidence="1" id="KW-0802">TPR repeat</keyword>